<dbReference type="PANTHER" id="PTHR32243:SF24">
    <property type="entry name" value="DIACETYLCHITOBIOSE UPTAKE SYSTEM PERMEASE PROTEIN NGCG"/>
    <property type="match status" value="1"/>
</dbReference>
<dbReference type="RefSeq" id="WP_040382175.1">
    <property type="nucleotide sequence ID" value="NZ_JAJFEB010000001.1"/>
</dbReference>
<dbReference type="PROSITE" id="PS50928">
    <property type="entry name" value="ABC_TM1"/>
    <property type="match status" value="1"/>
</dbReference>
<comment type="caution">
    <text evidence="9">The sequence shown here is derived from an EMBL/GenBank/DDBJ whole genome shotgun (WGS) entry which is preliminary data.</text>
</comment>
<protein>
    <submittedName>
        <fullName evidence="9">Carbohydrate ABC transporter permease</fullName>
    </submittedName>
</protein>
<evidence type="ECO:0000256" key="2">
    <source>
        <dbReference type="ARBA" id="ARBA00022448"/>
    </source>
</evidence>
<keyword evidence="4 7" id="KW-0812">Transmembrane</keyword>
<evidence type="ECO:0000313" key="10">
    <source>
        <dbReference type="Proteomes" id="UP001454086"/>
    </source>
</evidence>
<organism evidence="9 10">
    <name type="scientific">Enterocloster hominis</name>
    <name type="common">ex Hitch et al. 2024</name>
    <dbReference type="NCBI Taxonomy" id="1917870"/>
    <lineage>
        <taxon>Bacteria</taxon>
        <taxon>Bacillati</taxon>
        <taxon>Bacillota</taxon>
        <taxon>Clostridia</taxon>
        <taxon>Lachnospirales</taxon>
        <taxon>Lachnospiraceae</taxon>
        <taxon>Enterocloster</taxon>
    </lineage>
</organism>
<dbReference type="InterPro" id="IPR050901">
    <property type="entry name" value="BP-dep_ABC_trans_perm"/>
</dbReference>
<dbReference type="CDD" id="cd06261">
    <property type="entry name" value="TM_PBP2"/>
    <property type="match status" value="1"/>
</dbReference>
<evidence type="ECO:0000256" key="7">
    <source>
        <dbReference type="RuleBase" id="RU363032"/>
    </source>
</evidence>
<keyword evidence="10" id="KW-1185">Reference proteome</keyword>
<proteinExistence type="inferred from homology"/>
<feature type="transmembrane region" description="Helical" evidence="7">
    <location>
        <begin position="12"/>
        <end position="35"/>
    </location>
</feature>
<sequence>MKKRITPGTILYWSAAVIWFLAAAFPLYFTFISSFKDNSQIFSAFLVPSLHPVFENYVMAQKMAGILKATANSLFVSGSAIAIMLLFCTMAAYVTARKRVPFASVVSGLLIAALMIPIQSAIVPIVQMVSSLGLKNRLWTLTIIYAGLNMALVFFIMKNYIEGIPSDLDEAAMIDGCSLTKIVMLVIMPVAKPAMATCAIITFLFTYNELPIANVLINDKSLRTISVALLSLKGDFGVLYSVIFAAIMISLVPTVTIYLLAQEKVEKSIASGMVKG</sequence>
<evidence type="ECO:0000313" key="9">
    <source>
        <dbReference type="EMBL" id="MEQ2424301.1"/>
    </source>
</evidence>
<name>A0ABV1D1P0_9FIRM</name>
<dbReference type="InterPro" id="IPR035906">
    <property type="entry name" value="MetI-like_sf"/>
</dbReference>
<keyword evidence="2 7" id="KW-0813">Transport</keyword>
<gene>
    <name evidence="9" type="ORF">WMQ36_04890</name>
</gene>
<feature type="domain" description="ABC transmembrane type-1" evidence="8">
    <location>
        <begin position="70"/>
        <end position="261"/>
    </location>
</feature>
<feature type="transmembrane region" description="Helical" evidence="7">
    <location>
        <begin position="102"/>
        <end position="126"/>
    </location>
</feature>
<feature type="transmembrane region" description="Helical" evidence="7">
    <location>
        <begin position="138"/>
        <end position="157"/>
    </location>
</feature>
<evidence type="ECO:0000256" key="1">
    <source>
        <dbReference type="ARBA" id="ARBA00004651"/>
    </source>
</evidence>
<feature type="transmembrane region" description="Helical" evidence="7">
    <location>
        <begin position="71"/>
        <end position="96"/>
    </location>
</feature>
<keyword evidence="3" id="KW-1003">Cell membrane</keyword>
<keyword evidence="5 7" id="KW-1133">Transmembrane helix</keyword>
<evidence type="ECO:0000256" key="3">
    <source>
        <dbReference type="ARBA" id="ARBA00022475"/>
    </source>
</evidence>
<feature type="transmembrane region" description="Helical" evidence="7">
    <location>
        <begin position="237"/>
        <end position="261"/>
    </location>
</feature>
<dbReference type="Gene3D" id="1.10.3720.10">
    <property type="entry name" value="MetI-like"/>
    <property type="match status" value="1"/>
</dbReference>
<keyword evidence="6 7" id="KW-0472">Membrane</keyword>
<evidence type="ECO:0000256" key="4">
    <source>
        <dbReference type="ARBA" id="ARBA00022692"/>
    </source>
</evidence>
<dbReference type="Pfam" id="PF00528">
    <property type="entry name" value="BPD_transp_1"/>
    <property type="match status" value="1"/>
</dbReference>
<accession>A0ABV1D1P0</accession>
<dbReference type="InterPro" id="IPR000515">
    <property type="entry name" value="MetI-like"/>
</dbReference>
<dbReference type="SUPFAM" id="SSF161098">
    <property type="entry name" value="MetI-like"/>
    <property type="match status" value="1"/>
</dbReference>
<evidence type="ECO:0000256" key="6">
    <source>
        <dbReference type="ARBA" id="ARBA00023136"/>
    </source>
</evidence>
<dbReference type="Proteomes" id="UP001454086">
    <property type="component" value="Unassembled WGS sequence"/>
</dbReference>
<comment type="subcellular location">
    <subcellularLocation>
        <location evidence="1 7">Cell membrane</location>
        <topology evidence="1 7">Multi-pass membrane protein</topology>
    </subcellularLocation>
</comment>
<evidence type="ECO:0000256" key="5">
    <source>
        <dbReference type="ARBA" id="ARBA00022989"/>
    </source>
</evidence>
<evidence type="ECO:0000259" key="8">
    <source>
        <dbReference type="PROSITE" id="PS50928"/>
    </source>
</evidence>
<dbReference type="PANTHER" id="PTHR32243">
    <property type="entry name" value="MALTOSE TRANSPORT SYSTEM PERMEASE-RELATED"/>
    <property type="match status" value="1"/>
</dbReference>
<dbReference type="EMBL" id="JBBMFM010000011">
    <property type="protein sequence ID" value="MEQ2424301.1"/>
    <property type="molecule type" value="Genomic_DNA"/>
</dbReference>
<comment type="similarity">
    <text evidence="7">Belongs to the binding-protein-dependent transport system permease family.</text>
</comment>
<reference evidence="9 10" key="1">
    <citation type="submission" date="2024-03" db="EMBL/GenBank/DDBJ databases">
        <title>Human intestinal bacterial collection.</title>
        <authorList>
            <person name="Pauvert C."/>
            <person name="Hitch T.C.A."/>
            <person name="Clavel T."/>
        </authorList>
    </citation>
    <scope>NUCLEOTIDE SEQUENCE [LARGE SCALE GENOMIC DNA]</scope>
    <source>
        <strain evidence="9 10">CLA-SR-H021</strain>
    </source>
</reference>